<evidence type="ECO:0000256" key="2">
    <source>
        <dbReference type="ARBA" id="ARBA00022827"/>
    </source>
</evidence>
<dbReference type="GO" id="GO:0003824">
    <property type="term" value="F:catalytic activity"/>
    <property type="evidence" value="ECO:0007669"/>
    <property type="project" value="InterPro"/>
</dbReference>
<dbReference type="Gene3D" id="3.30.465.10">
    <property type="match status" value="1"/>
</dbReference>
<dbReference type="PROSITE" id="PS51387">
    <property type="entry name" value="FAD_PCMH"/>
    <property type="match status" value="1"/>
</dbReference>
<evidence type="ECO:0000313" key="4">
    <source>
        <dbReference type="EMBL" id="QIN83908.1"/>
    </source>
</evidence>
<dbReference type="InterPro" id="IPR036318">
    <property type="entry name" value="FAD-bd_PCMH-like_sf"/>
</dbReference>
<reference evidence="4 5" key="1">
    <citation type="submission" date="2019-10" db="EMBL/GenBank/DDBJ databases">
        <title>Rubrobacter sp nov SCSIO 52090 isolated from a deep-sea sediment in the South China Sea.</title>
        <authorList>
            <person name="Chen R.W."/>
        </authorList>
    </citation>
    <scope>NUCLEOTIDE SEQUENCE [LARGE SCALE GENOMIC DNA]</scope>
    <source>
        <strain evidence="4 5">SCSIO 52909</strain>
    </source>
</reference>
<dbReference type="InterPro" id="IPR016169">
    <property type="entry name" value="FAD-bd_PCMH_sub2"/>
</dbReference>
<keyword evidence="1" id="KW-0285">Flavoprotein</keyword>
<keyword evidence="5" id="KW-1185">Reference proteome</keyword>
<keyword evidence="2" id="KW-0274">FAD</keyword>
<dbReference type="AlphaFoldDB" id="A0A6G8QBU0"/>
<evidence type="ECO:0000256" key="1">
    <source>
        <dbReference type="ARBA" id="ARBA00022630"/>
    </source>
</evidence>
<dbReference type="PANTHER" id="PTHR11748:SF103">
    <property type="entry name" value="GLYCOLATE OXIDASE SUBUNIT GLCE"/>
    <property type="match status" value="1"/>
</dbReference>
<dbReference type="Proteomes" id="UP000501452">
    <property type="component" value="Chromosome"/>
</dbReference>
<dbReference type="RefSeq" id="WP_166177582.1">
    <property type="nucleotide sequence ID" value="NZ_CP045119.1"/>
</dbReference>
<dbReference type="InterPro" id="IPR006094">
    <property type="entry name" value="Oxid_FAD_bind_N"/>
</dbReference>
<dbReference type="PANTHER" id="PTHR11748">
    <property type="entry name" value="D-LACTATE DEHYDROGENASE"/>
    <property type="match status" value="1"/>
</dbReference>
<dbReference type="Pfam" id="PF01565">
    <property type="entry name" value="FAD_binding_4"/>
    <property type="match status" value="1"/>
</dbReference>
<proteinExistence type="predicted"/>
<dbReference type="InterPro" id="IPR016164">
    <property type="entry name" value="FAD-linked_Oxase-like_C"/>
</dbReference>
<gene>
    <name evidence="4" type="ORF">GBA63_15605</name>
</gene>
<sequence>MQTEKTYTEDLQNIVGKGNVREATAEDAIEGTAPSLVVEPGSVDEISAVMKLASANGLVVCPRGGGTKTGLGAPPRSVDIVLSTARMDEIIEHVPGDQVVRVQAGVKLEALQQKLAEANQMLALDPPEAGATVGGVVATNSSGPRRFRYGTVRDLIIGVTVVLADGTVAKAGGKVVKNVAGYDLGKLFTGSLGTLGVIADCNFRLHPRPDSARTVAVEVETPQAARDAAQAIVHSQVEATAIELHWGGETRLVSVLLESIPGGIGAKEERARFLLEPFGGVRTLEDEEADNLGPLDPSPVGDEVFVKITAPPAELAAVLESVLDAAGRRDVTARFTGHAGTGVTFAGLSGEEGALVEVVGEVREIRTRSGGSLVVVSAPLSLKQKADVWGPAGDYGGLLRRVKEKFDPGYTMNPGRFVGGL</sequence>
<accession>A0A6G8QBU0</accession>
<protein>
    <submittedName>
        <fullName evidence="4">FAD-binding protein</fullName>
    </submittedName>
</protein>
<name>A0A6G8QBU0_9ACTN</name>
<dbReference type="SUPFAM" id="SSF56176">
    <property type="entry name" value="FAD-binding/transporter-associated domain-like"/>
    <property type="match status" value="1"/>
</dbReference>
<dbReference type="GO" id="GO:0071949">
    <property type="term" value="F:FAD binding"/>
    <property type="evidence" value="ECO:0007669"/>
    <property type="project" value="InterPro"/>
</dbReference>
<dbReference type="InterPro" id="IPR016166">
    <property type="entry name" value="FAD-bd_PCMH"/>
</dbReference>
<feature type="domain" description="FAD-binding PCMH-type" evidence="3">
    <location>
        <begin position="29"/>
        <end position="208"/>
    </location>
</feature>
<dbReference type="EMBL" id="CP045119">
    <property type="protein sequence ID" value="QIN83908.1"/>
    <property type="molecule type" value="Genomic_DNA"/>
</dbReference>
<evidence type="ECO:0000313" key="5">
    <source>
        <dbReference type="Proteomes" id="UP000501452"/>
    </source>
</evidence>
<evidence type="ECO:0000259" key="3">
    <source>
        <dbReference type="PROSITE" id="PS51387"/>
    </source>
</evidence>
<dbReference type="SUPFAM" id="SSF55103">
    <property type="entry name" value="FAD-linked oxidases, C-terminal domain"/>
    <property type="match status" value="1"/>
</dbReference>
<organism evidence="4 5">
    <name type="scientific">Rubrobacter tropicus</name>
    <dbReference type="NCBI Taxonomy" id="2653851"/>
    <lineage>
        <taxon>Bacteria</taxon>
        <taxon>Bacillati</taxon>
        <taxon>Actinomycetota</taxon>
        <taxon>Rubrobacteria</taxon>
        <taxon>Rubrobacterales</taxon>
        <taxon>Rubrobacteraceae</taxon>
        <taxon>Rubrobacter</taxon>
    </lineage>
</organism>
<dbReference type="KEGG" id="rub:GBA63_15605"/>